<gene>
    <name evidence="2" type="ORF">Pyn_28373</name>
</gene>
<dbReference type="Proteomes" id="UP000250321">
    <property type="component" value="Unassembled WGS sequence"/>
</dbReference>
<proteinExistence type="predicted"/>
<dbReference type="EMBL" id="PJQY01001743">
    <property type="protein sequence ID" value="PQQ00070.1"/>
    <property type="molecule type" value="Genomic_DNA"/>
</dbReference>
<dbReference type="Pfam" id="PF07893">
    <property type="entry name" value="DUF1668"/>
    <property type="match status" value="1"/>
</dbReference>
<dbReference type="InterPro" id="IPR012871">
    <property type="entry name" value="DUF1668_ORYSA"/>
</dbReference>
<feature type="signal peptide" evidence="1">
    <location>
        <begin position="1"/>
        <end position="18"/>
    </location>
</feature>
<name>A0A314Y3W5_PRUYE</name>
<keyword evidence="3" id="KW-1185">Reference proteome</keyword>
<dbReference type="AlphaFoldDB" id="A0A314Y3W5"/>
<reference evidence="2 3" key="1">
    <citation type="submission" date="2018-02" db="EMBL/GenBank/DDBJ databases">
        <title>Draft genome of wild Prunus yedoensis var. nudiflora.</title>
        <authorList>
            <person name="Baek S."/>
            <person name="Kim J.-H."/>
            <person name="Choi K."/>
            <person name="Kim G.-B."/>
            <person name="Cho A."/>
            <person name="Jang H."/>
            <person name="Shin C.-H."/>
            <person name="Yu H.-J."/>
            <person name="Mun J.-H."/>
        </authorList>
    </citation>
    <scope>NUCLEOTIDE SEQUENCE [LARGE SCALE GENOMIC DNA]</scope>
    <source>
        <strain evidence="3">cv. Jeju island</strain>
        <tissue evidence="2">Leaf</tissue>
    </source>
</reference>
<protein>
    <recommendedName>
        <fullName evidence="4">F-box/kelch-repeat protein</fullName>
    </recommendedName>
</protein>
<organism evidence="2 3">
    <name type="scientific">Prunus yedoensis var. nudiflora</name>
    <dbReference type="NCBI Taxonomy" id="2094558"/>
    <lineage>
        <taxon>Eukaryota</taxon>
        <taxon>Viridiplantae</taxon>
        <taxon>Streptophyta</taxon>
        <taxon>Embryophyta</taxon>
        <taxon>Tracheophyta</taxon>
        <taxon>Spermatophyta</taxon>
        <taxon>Magnoliopsida</taxon>
        <taxon>eudicotyledons</taxon>
        <taxon>Gunneridae</taxon>
        <taxon>Pentapetalae</taxon>
        <taxon>rosids</taxon>
        <taxon>fabids</taxon>
        <taxon>Rosales</taxon>
        <taxon>Rosaceae</taxon>
        <taxon>Amygdaloideae</taxon>
        <taxon>Amygdaleae</taxon>
        <taxon>Prunus</taxon>
    </lineage>
</organism>
<evidence type="ECO:0000313" key="2">
    <source>
        <dbReference type="EMBL" id="PQQ00070.1"/>
    </source>
</evidence>
<dbReference type="OrthoDB" id="1166520at2759"/>
<accession>A0A314Y3W5</accession>
<comment type="caution">
    <text evidence="2">The sequence shown here is derived from an EMBL/GenBank/DDBJ whole genome shotgun (WGS) entry which is preliminary data.</text>
</comment>
<feature type="chain" id="PRO_5016304678" description="F-box/kelch-repeat protein" evidence="1">
    <location>
        <begin position="19"/>
        <end position="350"/>
    </location>
</feature>
<evidence type="ECO:0000313" key="3">
    <source>
        <dbReference type="Proteomes" id="UP000250321"/>
    </source>
</evidence>
<keyword evidence="1" id="KW-0732">Signal</keyword>
<sequence>MTRTVFPFPAIWVAASLARQILFAGGVVSPSECQSGTELCGFEMPSTSNSTVESSSSQLNNTIIKPKRFVSNFLGGKPHPLLVELRGRLYALAGNPTAYRSDVCFEVFDNKRCETWAPLTNPPLFHENSPFFLMAGPHNFSYAIAGTKIMVCTQDTPVFCFDVADPKQEWEILHSMCAGGPFPFVGRALVVDLQRHRRRRNRPGGTKDKLLFAYQETAEDDWRIVAYHMYNNESRIRRIQVLPPLARAPNRRWERNSSYSFAHLGGTKVCFVLASYSRDYEYPFNGSGEKMHLMVQTFEYSISKAYEPATDSDDARSLSVKVLSTRIFEYDWRDEPHRTLCAELLGCFVL</sequence>
<evidence type="ECO:0008006" key="4">
    <source>
        <dbReference type="Google" id="ProtNLM"/>
    </source>
</evidence>
<evidence type="ECO:0000256" key="1">
    <source>
        <dbReference type="SAM" id="SignalP"/>
    </source>
</evidence>